<proteinExistence type="predicted"/>
<gene>
    <name evidence="1" type="ORF">EDD18DRAFT_1309569</name>
</gene>
<sequence>MVQQVLVTVEDINGVEPPPSSLWKSIRHKDISRPIWGFLWKAIHGTFKIGAFWDHLSPQYAQRGECPGCKVPETMEHILTECEITGQSMLWSLARELWEMKGLEWIPPTYGVALGASLLQIRGENGKVSPLATRLYRILATETVHLIWKINCQRRIQQGDDDPTKWHSEEQAMNKRLTIDRLLVNKLQYGSKAMMKAKVLSTWRGTLHDEKSLLEDWISQRGVLVGIVPLWR</sequence>
<evidence type="ECO:0000313" key="1">
    <source>
        <dbReference type="EMBL" id="KAK0496498.1"/>
    </source>
</evidence>
<organism evidence="1 2">
    <name type="scientific">Armillaria luteobubalina</name>
    <dbReference type="NCBI Taxonomy" id="153913"/>
    <lineage>
        <taxon>Eukaryota</taxon>
        <taxon>Fungi</taxon>
        <taxon>Dikarya</taxon>
        <taxon>Basidiomycota</taxon>
        <taxon>Agaricomycotina</taxon>
        <taxon>Agaricomycetes</taxon>
        <taxon>Agaricomycetidae</taxon>
        <taxon>Agaricales</taxon>
        <taxon>Marasmiineae</taxon>
        <taxon>Physalacriaceae</taxon>
        <taxon>Armillaria</taxon>
    </lineage>
</organism>
<protein>
    <recommendedName>
        <fullName evidence="3">Reverse transcriptase zinc-binding domain-containing protein</fullName>
    </recommendedName>
</protein>
<name>A0AA39UP69_9AGAR</name>
<evidence type="ECO:0008006" key="3">
    <source>
        <dbReference type="Google" id="ProtNLM"/>
    </source>
</evidence>
<keyword evidence="2" id="KW-1185">Reference proteome</keyword>
<comment type="caution">
    <text evidence="1">The sequence shown here is derived from an EMBL/GenBank/DDBJ whole genome shotgun (WGS) entry which is preliminary data.</text>
</comment>
<dbReference type="EMBL" id="JAUEPU010000015">
    <property type="protein sequence ID" value="KAK0496498.1"/>
    <property type="molecule type" value="Genomic_DNA"/>
</dbReference>
<accession>A0AA39UP69</accession>
<dbReference type="Proteomes" id="UP001175228">
    <property type="component" value="Unassembled WGS sequence"/>
</dbReference>
<dbReference type="AlphaFoldDB" id="A0AA39UP69"/>
<reference evidence="1" key="1">
    <citation type="submission" date="2023-06" db="EMBL/GenBank/DDBJ databases">
        <authorList>
            <consortium name="Lawrence Berkeley National Laboratory"/>
            <person name="Ahrendt S."/>
            <person name="Sahu N."/>
            <person name="Indic B."/>
            <person name="Wong-Bajracharya J."/>
            <person name="Merenyi Z."/>
            <person name="Ke H.-M."/>
            <person name="Monk M."/>
            <person name="Kocsube S."/>
            <person name="Drula E."/>
            <person name="Lipzen A."/>
            <person name="Balint B."/>
            <person name="Henrissat B."/>
            <person name="Andreopoulos B."/>
            <person name="Martin F.M."/>
            <person name="Harder C.B."/>
            <person name="Rigling D."/>
            <person name="Ford K.L."/>
            <person name="Foster G.D."/>
            <person name="Pangilinan J."/>
            <person name="Papanicolaou A."/>
            <person name="Barry K."/>
            <person name="LaButti K."/>
            <person name="Viragh M."/>
            <person name="Koriabine M."/>
            <person name="Yan M."/>
            <person name="Riley R."/>
            <person name="Champramary S."/>
            <person name="Plett K.L."/>
            <person name="Tsai I.J."/>
            <person name="Slot J."/>
            <person name="Sipos G."/>
            <person name="Plett J."/>
            <person name="Nagy L.G."/>
            <person name="Grigoriev I.V."/>
        </authorList>
    </citation>
    <scope>NUCLEOTIDE SEQUENCE</scope>
    <source>
        <strain evidence="1">HWK02</strain>
    </source>
</reference>
<evidence type="ECO:0000313" key="2">
    <source>
        <dbReference type="Proteomes" id="UP001175228"/>
    </source>
</evidence>